<name>A0AA41XJI1_9MICO</name>
<evidence type="ECO:0000256" key="2">
    <source>
        <dbReference type="SAM" id="Phobius"/>
    </source>
</evidence>
<protein>
    <submittedName>
        <fullName evidence="3">Uncharacterized protein</fullName>
    </submittedName>
</protein>
<comment type="caution">
    <text evidence="3">The sequence shown here is derived from an EMBL/GenBank/DDBJ whole genome shotgun (WGS) entry which is preliminary data.</text>
</comment>
<sequence>MEPIWIILLVVAAIIVGIGVALAVRHRRSGDYSSHLDPRDAPNRPEHGRTAEAIRHVDRSGFGAGGSF</sequence>
<accession>A0AA41XJI1</accession>
<keyword evidence="2" id="KW-1133">Transmembrane helix</keyword>
<dbReference type="EMBL" id="JANLCK010000018">
    <property type="protein sequence ID" value="MCS5727993.1"/>
    <property type="molecule type" value="Genomic_DNA"/>
</dbReference>
<evidence type="ECO:0000313" key="4">
    <source>
        <dbReference type="Proteomes" id="UP001165587"/>
    </source>
</evidence>
<evidence type="ECO:0000313" key="3">
    <source>
        <dbReference type="EMBL" id="MCS5727993.1"/>
    </source>
</evidence>
<reference evidence="3" key="1">
    <citation type="submission" date="2022-08" db="EMBL/GenBank/DDBJ databases">
        <authorList>
            <person name="Deng Y."/>
            <person name="Han X.-F."/>
            <person name="Zhang Y.-Q."/>
        </authorList>
    </citation>
    <scope>NUCLEOTIDE SEQUENCE</scope>
    <source>
        <strain evidence="3">CPCC 203407</strain>
    </source>
</reference>
<dbReference type="AlphaFoldDB" id="A0AA41XJI1"/>
<feature type="transmembrane region" description="Helical" evidence="2">
    <location>
        <begin position="6"/>
        <end position="24"/>
    </location>
</feature>
<gene>
    <name evidence="3" type="ORF">N1028_19005</name>
</gene>
<proteinExistence type="predicted"/>
<feature type="region of interest" description="Disordered" evidence="1">
    <location>
        <begin position="29"/>
        <end position="68"/>
    </location>
</feature>
<keyword evidence="2" id="KW-0812">Transmembrane</keyword>
<keyword evidence="4" id="KW-1185">Reference proteome</keyword>
<evidence type="ECO:0000256" key="1">
    <source>
        <dbReference type="SAM" id="MobiDB-lite"/>
    </source>
</evidence>
<feature type="compositionally biased region" description="Basic and acidic residues" evidence="1">
    <location>
        <begin position="34"/>
        <end position="59"/>
    </location>
</feature>
<dbReference type="RefSeq" id="WP_259531098.1">
    <property type="nucleotide sequence ID" value="NZ_JANLCK010000018.1"/>
</dbReference>
<dbReference type="Proteomes" id="UP001165587">
    <property type="component" value="Unassembled WGS sequence"/>
</dbReference>
<keyword evidence="2" id="KW-0472">Membrane</keyword>
<organism evidence="3 4">
    <name type="scientific">Herbiconiux oxytropis</name>
    <dbReference type="NCBI Taxonomy" id="2970915"/>
    <lineage>
        <taxon>Bacteria</taxon>
        <taxon>Bacillati</taxon>
        <taxon>Actinomycetota</taxon>
        <taxon>Actinomycetes</taxon>
        <taxon>Micrococcales</taxon>
        <taxon>Microbacteriaceae</taxon>
        <taxon>Herbiconiux</taxon>
    </lineage>
</organism>